<accession>A0A840BK40</accession>
<proteinExistence type="predicted"/>
<reference evidence="1 2" key="1">
    <citation type="submission" date="2020-08" db="EMBL/GenBank/DDBJ databases">
        <title>Genomic Encyclopedia of Type Strains, Phase IV (KMG-IV): sequencing the most valuable type-strain genomes for metagenomic binning, comparative biology and taxonomic classification.</title>
        <authorList>
            <person name="Goeker M."/>
        </authorList>
    </citation>
    <scope>NUCLEOTIDE SEQUENCE [LARGE SCALE GENOMIC DNA]</scope>
    <source>
        <strain evidence="1 2">DSM 106739</strain>
    </source>
</reference>
<dbReference type="AlphaFoldDB" id="A0A840BK40"/>
<organism evidence="1 2">
    <name type="scientific">Niveibacterium umoris</name>
    <dbReference type="NCBI Taxonomy" id="1193620"/>
    <lineage>
        <taxon>Bacteria</taxon>
        <taxon>Pseudomonadati</taxon>
        <taxon>Pseudomonadota</taxon>
        <taxon>Betaproteobacteria</taxon>
        <taxon>Rhodocyclales</taxon>
        <taxon>Rhodocyclaceae</taxon>
        <taxon>Niveibacterium</taxon>
    </lineage>
</organism>
<dbReference type="RefSeq" id="WP_183634563.1">
    <property type="nucleotide sequence ID" value="NZ_BAABLE010000011.1"/>
</dbReference>
<sequence length="97" mass="11110">MTQASLSNGLFRSPREDQLVTRDVVERRRGPLRLRRQLVIALCEAKAGRLPRGAPLHPDKRKEVFFGGLEALWRVLCWHAQNPSRPSLKAGHFRRAC</sequence>
<name>A0A840BK40_9RHOO</name>
<keyword evidence="2" id="KW-1185">Reference proteome</keyword>
<evidence type="ECO:0000313" key="1">
    <source>
        <dbReference type="EMBL" id="MBB4012784.1"/>
    </source>
</evidence>
<comment type="caution">
    <text evidence="1">The sequence shown here is derived from an EMBL/GenBank/DDBJ whole genome shotgun (WGS) entry which is preliminary data.</text>
</comment>
<evidence type="ECO:0000313" key="2">
    <source>
        <dbReference type="Proteomes" id="UP000561045"/>
    </source>
</evidence>
<dbReference type="EMBL" id="JACIET010000001">
    <property type="protein sequence ID" value="MBB4012784.1"/>
    <property type="molecule type" value="Genomic_DNA"/>
</dbReference>
<gene>
    <name evidence="1" type="ORF">GGR36_002092</name>
</gene>
<protein>
    <submittedName>
        <fullName evidence="1">Uncharacterized protein</fullName>
    </submittedName>
</protein>
<dbReference type="Proteomes" id="UP000561045">
    <property type="component" value="Unassembled WGS sequence"/>
</dbReference>